<dbReference type="PANTHER" id="PTHR43096:SF52">
    <property type="entry name" value="DNAJ HOMOLOG 1, MITOCHONDRIAL-RELATED"/>
    <property type="match status" value="1"/>
</dbReference>
<dbReference type="Gene3D" id="1.10.287.110">
    <property type="entry name" value="DnaJ domain"/>
    <property type="match status" value="1"/>
</dbReference>
<evidence type="ECO:0000313" key="4">
    <source>
        <dbReference type="EMBL" id="RGV77138.1"/>
    </source>
</evidence>
<evidence type="ECO:0000313" key="5">
    <source>
        <dbReference type="Proteomes" id="UP000283678"/>
    </source>
</evidence>
<evidence type="ECO:0000313" key="3">
    <source>
        <dbReference type="EMBL" id="QJR76378.1"/>
    </source>
</evidence>
<dbReference type="EMBL" id="CP046176">
    <property type="protein sequence ID" value="QJR76378.1"/>
    <property type="molecule type" value="Genomic_DNA"/>
</dbReference>
<dbReference type="CDD" id="cd10747">
    <property type="entry name" value="DnaJ_C"/>
    <property type="match status" value="1"/>
</dbReference>
<dbReference type="PRINTS" id="PR00625">
    <property type="entry name" value="JDOMAIN"/>
</dbReference>
<proteinExistence type="predicted"/>
<dbReference type="SMART" id="SM00271">
    <property type="entry name" value="DnaJ"/>
    <property type="match status" value="1"/>
</dbReference>
<dbReference type="InterPro" id="IPR001623">
    <property type="entry name" value="DnaJ_domain"/>
</dbReference>
<feature type="domain" description="J" evidence="2">
    <location>
        <begin position="5"/>
        <end position="70"/>
    </location>
</feature>
<dbReference type="InterPro" id="IPR036869">
    <property type="entry name" value="J_dom_sf"/>
</dbReference>
<dbReference type="FunFam" id="2.60.260.20:FF:000013">
    <property type="entry name" value="DnaJ subfamily B member 11"/>
    <property type="match status" value="1"/>
</dbReference>
<dbReference type="PROSITE" id="PS00636">
    <property type="entry name" value="DNAJ_1"/>
    <property type="match status" value="1"/>
</dbReference>
<dbReference type="InterPro" id="IPR018253">
    <property type="entry name" value="DnaJ_domain_CS"/>
</dbReference>
<dbReference type="EMBL" id="QRZL01000009">
    <property type="protein sequence ID" value="RGV77138.1"/>
    <property type="molecule type" value="Genomic_DNA"/>
</dbReference>
<dbReference type="GO" id="GO:0042026">
    <property type="term" value="P:protein refolding"/>
    <property type="evidence" value="ECO:0007669"/>
    <property type="project" value="TreeGrafter"/>
</dbReference>
<dbReference type="InterPro" id="IPR008971">
    <property type="entry name" value="HSP40/DnaJ_pept-bd"/>
</dbReference>
<evidence type="ECO:0000313" key="6">
    <source>
        <dbReference type="Proteomes" id="UP000500949"/>
    </source>
</evidence>
<dbReference type="AlphaFoldDB" id="A0A1Y3ZIM3"/>
<reference evidence="3 6" key="2">
    <citation type="submission" date="2019-11" db="EMBL/GenBank/DDBJ databases">
        <title>Complete genome sequence of Bacteroides dorei DSM 17855.</title>
        <authorList>
            <person name="Russell J.T."/>
        </authorList>
    </citation>
    <scope>NUCLEOTIDE SEQUENCE [LARGE SCALE GENOMIC DNA]</scope>
    <source>
        <strain evidence="3 6">DSM 17855</strain>
    </source>
</reference>
<keyword evidence="1" id="KW-0143">Chaperone</keyword>
<dbReference type="Pfam" id="PF00226">
    <property type="entry name" value="DnaJ"/>
    <property type="match status" value="1"/>
</dbReference>
<dbReference type="GO" id="GO:0005737">
    <property type="term" value="C:cytoplasm"/>
    <property type="evidence" value="ECO:0007669"/>
    <property type="project" value="TreeGrafter"/>
</dbReference>
<dbReference type="GO" id="GO:0051082">
    <property type="term" value="F:unfolded protein binding"/>
    <property type="evidence" value="ECO:0007669"/>
    <property type="project" value="InterPro"/>
</dbReference>
<name>A0A1Y3ZIM3_9BACT</name>
<organism evidence="4 5">
    <name type="scientific">Phocaeicola dorei</name>
    <dbReference type="NCBI Taxonomy" id="357276"/>
    <lineage>
        <taxon>Bacteria</taxon>
        <taxon>Pseudomonadati</taxon>
        <taxon>Bacteroidota</taxon>
        <taxon>Bacteroidia</taxon>
        <taxon>Bacteroidales</taxon>
        <taxon>Bacteroidaceae</taxon>
        <taxon>Phocaeicola</taxon>
    </lineage>
</organism>
<dbReference type="Pfam" id="PF01556">
    <property type="entry name" value="DnaJ_C"/>
    <property type="match status" value="1"/>
</dbReference>
<dbReference type="PROSITE" id="PS50076">
    <property type="entry name" value="DNAJ_2"/>
    <property type="match status" value="1"/>
</dbReference>
<sequence>MAYIDYYKVLGVDKSATQDDIKKAFRKLARKYHPDLNPNDPGAKDKFQEINEANEVLSDPEKRKKYDEYGEHWKHADEFEKQKQQYGGAGGFGGFGGAGSGFGTDGNGSYWYSGNGGEEFSGAHFGGSTGGFSDFFEELFGHRGGANGRRSAGFRGQDYNAELQLSLREAAETHKQVLNVNGKNIRITVPAGIANGQTIKLRGHGAPGVNGGPAGDLYITFVIPDDPVFKRLGNDLYIDAPLSLYTAVLGGEETVDTLNGKVKLKVKPETQNGTKVRLKGKGFPVYKEEGKFGDLIVTYNVTIPSNLTEHQKELFRQLKDSSN</sequence>
<accession>A0A1Y3ZIM3</accession>
<dbReference type="Proteomes" id="UP000283678">
    <property type="component" value="Unassembled WGS sequence"/>
</dbReference>
<dbReference type="SUPFAM" id="SSF49493">
    <property type="entry name" value="HSP40/DnaJ peptide-binding domain"/>
    <property type="match status" value="2"/>
</dbReference>
<gene>
    <name evidence="4" type="ORF">DWW04_10725</name>
    <name evidence="3" type="ORF">GKD17_08215</name>
</gene>
<evidence type="ECO:0000259" key="2">
    <source>
        <dbReference type="PROSITE" id="PS50076"/>
    </source>
</evidence>
<dbReference type="SUPFAM" id="SSF46565">
    <property type="entry name" value="Chaperone J-domain"/>
    <property type="match status" value="1"/>
</dbReference>
<dbReference type="RefSeq" id="WP_007838179.1">
    <property type="nucleotide sequence ID" value="NZ_CAXYLN010000021.1"/>
</dbReference>
<protein>
    <submittedName>
        <fullName evidence="3 4">J domain-containing protein</fullName>
    </submittedName>
</protein>
<dbReference type="GeneID" id="93446663"/>
<reference evidence="4 5" key="1">
    <citation type="submission" date="2018-08" db="EMBL/GenBank/DDBJ databases">
        <title>A genome reference for cultivated species of the human gut microbiota.</title>
        <authorList>
            <person name="Zou Y."/>
            <person name="Xue W."/>
            <person name="Luo G."/>
        </authorList>
    </citation>
    <scope>NUCLEOTIDE SEQUENCE [LARGE SCALE GENOMIC DNA]</scope>
    <source>
        <strain evidence="4 5">AF14-1AC</strain>
    </source>
</reference>
<dbReference type="CDD" id="cd06257">
    <property type="entry name" value="DnaJ"/>
    <property type="match status" value="1"/>
</dbReference>
<dbReference type="Gene3D" id="2.60.260.20">
    <property type="entry name" value="Urease metallochaperone UreE, N-terminal domain"/>
    <property type="match status" value="2"/>
</dbReference>
<dbReference type="PANTHER" id="PTHR43096">
    <property type="entry name" value="DNAJ HOMOLOG 1, MITOCHONDRIAL-RELATED"/>
    <property type="match status" value="1"/>
</dbReference>
<dbReference type="InterPro" id="IPR002939">
    <property type="entry name" value="DnaJ_C"/>
</dbReference>
<dbReference type="Proteomes" id="UP000500949">
    <property type="component" value="Chromosome"/>
</dbReference>
<evidence type="ECO:0000256" key="1">
    <source>
        <dbReference type="ARBA" id="ARBA00023186"/>
    </source>
</evidence>